<feature type="transmembrane region" description="Helical" evidence="1">
    <location>
        <begin position="56"/>
        <end position="75"/>
    </location>
</feature>
<evidence type="ECO:0000313" key="3">
    <source>
        <dbReference type="Proteomes" id="UP000199058"/>
    </source>
</evidence>
<feature type="transmembrane region" description="Helical" evidence="1">
    <location>
        <begin position="164"/>
        <end position="181"/>
    </location>
</feature>
<dbReference type="AlphaFoldDB" id="A0A1I1G0Y3"/>
<keyword evidence="1" id="KW-0812">Transmembrane</keyword>
<dbReference type="RefSeq" id="WP_091960974.1">
    <property type="nucleotide sequence ID" value="NZ_FOLH01000002.1"/>
</dbReference>
<reference evidence="2 3" key="1">
    <citation type="submission" date="2016-10" db="EMBL/GenBank/DDBJ databases">
        <authorList>
            <person name="de Groot N.N."/>
        </authorList>
    </citation>
    <scope>NUCLEOTIDE SEQUENCE [LARGE SCALE GENOMIC DNA]</scope>
    <source>
        <strain evidence="2 3">DSM 18438</strain>
    </source>
</reference>
<dbReference type="Proteomes" id="UP000199058">
    <property type="component" value="Unassembled WGS sequence"/>
</dbReference>
<keyword evidence="1" id="KW-1133">Transmembrane helix</keyword>
<name>A0A1I1G0Y3_9GAMM</name>
<accession>A0A1I1G0Y3</accession>
<proteinExistence type="predicted"/>
<feature type="transmembrane region" description="Helical" evidence="1">
    <location>
        <begin position="12"/>
        <end position="36"/>
    </location>
</feature>
<keyword evidence="1" id="KW-0472">Membrane</keyword>
<evidence type="ECO:0000313" key="2">
    <source>
        <dbReference type="EMBL" id="SFC05274.1"/>
    </source>
</evidence>
<feature type="transmembrane region" description="Helical" evidence="1">
    <location>
        <begin position="87"/>
        <end position="110"/>
    </location>
</feature>
<dbReference type="OrthoDB" id="2112308at2"/>
<sequence>MSYLPVFLGLTLLFLSLAVTVVFDFFGVSALALFFIDDYPLVYYSIFSEGRTIEKLQWFFLASGALLSALVYGSIGTSPARSIERRAFFLFSAGFFLMFLEDWMNIRHLISSAYMIPLFEAWLSSTQARMIWEAVFYFFLASIMVGAFWCLLKSGSSELKPNKRLTFGFVLYGMVGFGSAFRRLFEWQERLGNTIIDSLNLKAIEAWQEAFSIYYHELEQNPDYGFSPGYLLVDHLVEESLELIAASFLLSGLLAISLPYYRKLQSYS</sequence>
<feature type="transmembrane region" description="Helical" evidence="1">
    <location>
        <begin position="243"/>
        <end position="261"/>
    </location>
</feature>
<dbReference type="STRING" id="1122252.SAMN05660443_1336"/>
<gene>
    <name evidence="2" type="ORF">SAMN05660443_1336</name>
</gene>
<protein>
    <submittedName>
        <fullName evidence="2">Uncharacterized protein</fullName>
    </submittedName>
</protein>
<evidence type="ECO:0000256" key="1">
    <source>
        <dbReference type="SAM" id="Phobius"/>
    </source>
</evidence>
<organism evidence="2 3">
    <name type="scientific">Marinospirillum celere</name>
    <dbReference type="NCBI Taxonomy" id="1122252"/>
    <lineage>
        <taxon>Bacteria</taxon>
        <taxon>Pseudomonadati</taxon>
        <taxon>Pseudomonadota</taxon>
        <taxon>Gammaproteobacteria</taxon>
        <taxon>Oceanospirillales</taxon>
        <taxon>Oceanospirillaceae</taxon>
        <taxon>Marinospirillum</taxon>
    </lineage>
</organism>
<keyword evidence="3" id="KW-1185">Reference proteome</keyword>
<dbReference type="EMBL" id="FOLH01000002">
    <property type="protein sequence ID" value="SFC05274.1"/>
    <property type="molecule type" value="Genomic_DNA"/>
</dbReference>
<feature type="transmembrane region" description="Helical" evidence="1">
    <location>
        <begin position="130"/>
        <end position="152"/>
    </location>
</feature>